<dbReference type="InterPro" id="IPR008160">
    <property type="entry name" value="Collagen"/>
</dbReference>
<dbReference type="GO" id="GO:0005615">
    <property type="term" value="C:extracellular space"/>
    <property type="evidence" value="ECO:0007669"/>
    <property type="project" value="TreeGrafter"/>
</dbReference>
<dbReference type="Proteomes" id="UP000201129">
    <property type="component" value="Segment"/>
</dbReference>
<dbReference type="GeneID" id="9384631"/>
<feature type="region of interest" description="Disordered" evidence="1">
    <location>
        <begin position="132"/>
        <end position="239"/>
    </location>
</feature>
<evidence type="ECO:0000256" key="1">
    <source>
        <dbReference type="SAM" id="MobiDB-lite"/>
    </source>
</evidence>
<dbReference type="KEGG" id="vg:9384631"/>
<dbReference type="PANTHER" id="PTHR24023:SF1082">
    <property type="entry name" value="COLLAGEN TRIPLE HELIX REPEAT"/>
    <property type="match status" value="1"/>
</dbReference>
<reference evidence="2 3" key="1">
    <citation type="journal article" date="2011" name="Arch. Virol.">
        <title>The complete genome sequence of a novel T4-like bacteriophage, IME08.</title>
        <authorList>
            <person name="Jiang H."/>
            <person name="Jiang X."/>
            <person name="Wang S."/>
            <person name="Li C."/>
            <person name="Chen B."/>
            <person name="An X."/>
            <person name="Mi Z."/>
            <person name="Chen J."/>
            <person name="Tong Y."/>
        </authorList>
    </citation>
    <scope>NUCLEOTIDE SEQUENCE [LARGE SCALE GENOMIC DNA]</scope>
</reference>
<dbReference type="RefSeq" id="YP_003734319.1">
    <property type="nucleotide sequence ID" value="NC_014260.1"/>
</dbReference>
<reference evidence="2 3" key="2">
    <citation type="journal article" date="2011" name="Virol. J.">
        <title>Sequence characteristics of T4-like bacteriophage IME08 benome termini revealed by high throughput sequencing.</title>
        <authorList>
            <person name="Jiang X."/>
            <person name="Jiang H."/>
            <person name="Li C."/>
            <person name="Wang S."/>
            <person name="Mi Z."/>
            <person name="An X."/>
            <person name="Chen J."/>
            <person name="Tong Y."/>
        </authorList>
    </citation>
    <scope>NUCLEOTIDE SEQUENCE [LARGE SCALE GENOMIC DNA]</scope>
</reference>
<dbReference type="Pfam" id="PF01391">
    <property type="entry name" value="Collagen"/>
    <property type="match status" value="2"/>
</dbReference>
<dbReference type="Gene3D" id="2.10.10.20">
    <property type="entry name" value="Carbohydrate-binding module superfamily 5/12"/>
    <property type="match status" value="1"/>
</dbReference>
<sequence length="395" mass="40049">MNNSQIEPIEGPPGPQGDPGPQGIQGPPGPQGDQGPQGIQGLKGDKGDTGPQGIQGLQGPKGPKGDQGPQGIQGPIGPIGPAGLIWKGEWDVDTLYSVDDAVGYAGASYFCIAENTGNIPTESPENWALLASQGARGESGAQGLQGPKGDKGDTGLQGIQGPKGDKGDTGLQGPIGPIGPKGDQGPQGSRGIQGIQGPQGDQGPQGSRGIQGIQGPQGDQGPQGLQGPQGDKGEDGFGIDSKISGVYKIPASGTKGQFYINLPGAGGLRLIVSTAGTGNAVKIGYGGNSSTVQRTFTIGYNLTANYTDLAKIKTGRINYTGYTSVSYSSDTTALVGYGDMYTAIASNKDTLDSWHIVISGVVAKSSASATDGRLLISVTKVFDSETQQIQTGEIY</sequence>
<accession>D7RMI2</accession>
<dbReference type="PANTHER" id="PTHR24023">
    <property type="entry name" value="COLLAGEN ALPHA"/>
    <property type="match status" value="1"/>
</dbReference>
<feature type="compositionally biased region" description="Low complexity" evidence="1">
    <location>
        <begin position="184"/>
        <end position="229"/>
    </location>
</feature>
<dbReference type="Gene3D" id="1.20.5.320">
    <property type="entry name" value="6-Phosphogluconate Dehydrogenase, domain 3"/>
    <property type="match status" value="1"/>
</dbReference>
<proteinExistence type="predicted"/>
<protein>
    <submittedName>
        <fullName evidence="2">Tail fiber-like protein</fullName>
    </submittedName>
</protein>
<dbReference type="EMBL" id="HM071924">
    <property type="protein sequence ID" value="ADI55498.1"/>
    <property type="molecule type" value="Genomic_DNA"/>
</dbReference>
<evidence type="ECO:0000313" key="2">
    <source>
        <dbReference type="EMBL" id="ADI55498.1"/>
    </source>
</evidence>
<feature type="compositionally biased region" description="Low complexity" evidence="1">
    <location>
        <begin position="19"/>
        <end position="40"/>
    </location>
</feature>
<name>D7RMI2_9CAUD</name>
<dbReference type="OrthoDB" id="41060at10239"/>
<evidence type="ECO:0000313" key="3">
    <source>
        <dbReference type="Proteomes" id="UP000201129"/>
    </source>
</evidence>
<keyword evidence="3" id="KW-1185">Reference proteome</keyword>
<dbReference type="InterPro" id="IPR050149">
    <property type="entry name" value="Collagen_superfamily"/>
</dbReference>
<organism evidence="2 3">
    <name type="scientific">Escherichia phage IME08</name>
    <dbReference type="NCBI Taxonomy" id="698728"/>
    <lineage>
        <taxon>Viruses</taxon>
        <taxon>Duplodnaviria</taxon>
        <taxon>Heunggongvirae</taxon>
        <taxon>Uroviricota</taxon>
        <taxon>Caudoviricetes</taxon>
        <taxon>Pantevenvirales</taxon>
        <taxon>Straboviridae</taxon>
        <taxon>Tevenvirinae</taxon>
        <taxon>Dhakavirus</taxon>
        <taxon>Dhakavirus ime08</taxon>
    </lineage>
</organism>
<feature type="region of interest" description="Disordered" evidence="1">
    <location>
        <begin position="1"/>
        <end position="79"/>
    </location>
</feature>
<dbReference type="GO" id="GO:0031012">
    <property type="term" value="C:extracellular matrix"/>
    <property type="evidence" value="ECO:0007669"/>
    <property type="project" value="TreeGrafter"/>
</dbReference>
<feature type="compositionally biased region" description="Low complexity" evidence="1">
    <location>
        <begin position="51"/>
        <end position="79"/>
    </location>
</feature>